<proteinExistence type="predicted"/>
<reference evidence="1" key="2">
    <citation type="journal article" date="2015" name="Data Brief">
        <title>Shoot transcriptome of the giant reed, Arundo donax.</title>
        <authorList>
            <person name="Barrero R.A."/>
            <person name="Guerrero F.D."/>
            <person name="Moolhuijzen P."/>
            <person name="Goolsby J.A."/>
            <person name="Tidwell J."/>
            <person name="Bellgard S.E."/>
            <person name="Bellgard M.I."/>
        </authorList>
    </citation>
    <scope>NUCLEOTIDE SEQUENCE</scope>
    <source>
        <tissue evidence="1">Shoot tissue taken approximately 20 cm above the soil surface</tissue>
    </source>
</reference>
<accession>A0A0A8YFV9</accession>
<organism evidence="1">
    <name type="scientific">Arundo donax</name>
    <name type="common">Giant reed</name>
    <name type="synonym">Donax arundinaceus</name>
    <dbReference type="NCBI Taxonomy" id="35708"/>
    <lineage>
        <taxon>Eukaryota</taxon>
        <taxon>Viridiplantae</taxon>
        <taxon>Streptophyta</taxon>
        <taxon>Embryophyta</taxon>
        <taxon>Tracheophyta</taxon>
        <taxon>Spermatophyta</taxon>
        <taxon>Magnoliopsida</taxon>
        <taxon>Liliopsida</taxon>
        <taxon>Poales</taxon>
        <taxon>Poaceae</taxon>
        <taxon>PACMAD clade</taxon>
        <taxon>Arundinoideae</taxon>
        <taxon>Arundineae</taxon>
        <taxon>Arundo</taxon>
    </lineage>
</organism>
<protein>
    <submittedName>
        <fullName evidence="1">Uncharacterized protein</fullName>
    </submittedName>
</protein>
<reference evidence="1" key="1">
    <citation type="submission" date="2014-09" db="EMBL/GenBank/DDBJ databases">
        <authorList>
            <person name="Magalhaes I.L.F."/>
            <person name="Oliveira U."/>
            <person name="Santos F.R."/>
            <person name="Vidigal T.H.D.A."/>
            <person name="Brescovit A.D."/>
            <person name="Santos A.J."/>
        </authorList>
    </citation>
    <scope>NUCLEOTIDE SEQUENCE</scope>
    <source>
        <tissue evidence="1">Shoot tissue taken approximately 20 cm above the soil surface</tissue>
    </source>
</reference>
<evidence type="ECO:0000313" key="1">
    <source>
        <dbReference type="EMBL" id="JAD24638.1"/>
    </source>
</evidence>
<dbReference type="EMBL" id="GBRH01273257">
    <property type="protein sequence ID" value="JAD24638.1"/>
    <property type="molecule type" value="Transcribed_RNA"/>
</dbReference>
<dbReference type="AlphaFoldDB" id="A0A0A8YFV9"/>
<name>A0A0A8YFV9_ARUDO</name>
<sequence>MLIIEFLTSKVFLCHLPIGQK</sequence>